<protein>
    <submittedName>
        <fullName evidence="1">Uncharacterized protein</fullName>
    </submittedName>
</protein>
<dbReference type="Proteomes" id="UP000249493">
    <property type="component" value="Unassembled WGS sequence"/>
</dbReference>
<dbReference type="RefSeq" id="WP_111283826.1">
    <property type="nucleotide sequence ID" value="NZ_QLIN01000005.1"/>
</dbReference>
<gene>
    <name evidence="1" type="ORF">DOZ80_14995</name>
</gene>
<dbReference type="EMBL" id="QLIN01000005">
    <property type="protein sequence ID" value="RAI69448.1"/>
    <property type="molecule type" value="Genomic_DNA"/>
</dbReference>
<proteinExistence type="predicted"/>
<accession>A0A327NA13</accession>
<comment type="caution">
    <text evidence="1">The sequence shown here is derived from an EMBL/GenBank/DDBJ whole genome shotgun (WGS) entry which is preliminary data.</text>
</comment>
<sequence length="502" mass="55743">MTSIHDQAMAYVYQQVLQRLLGFFSRAERTALQLLIQRLGFAAGGMKRIGDFKVLVIQSGSRDSCYTLALLRAAQLSIASRAPATFHLRVATLRLNGSNPTALENIHRTCSALFVYDDPRVEVLMVDNREVLALDHSAPISPAGRESNRTNLLMLGHRQVWDGPLDLWDDAYLSTGEFYGQIARWNHGVDALVSSDTPGQQKQFIEGLKRAAAKAGLQASNRHEPGYAGLFALLDELGNEGYRRFYTEDGLDPWRPTEQFETRRRATFIDIHDMLVSDLEERRPLLTEFLEFQTDEPAAQLSDNEYISFPVSAHLRGLQACFLQGRSYEAGVVEYLQRALVMRRRKQLPDRLCELADEVLGDPAILADLRARAAAEAQCSLGLGEAQLVCLLFAPFADNGANLERFLRQCHPGMLVAMPELHRAMQGHPVADQVVQWMVDVSGLPVNLIGKLYRMGPAPASESRAVELATCDPGVEGGNDNTAMTAPLMPRETCRHAYAPLP</sequence>
<evidence type="ECO:0000313" key="2">
    <source>
        <dbReference type="Proteomes" id="UP000249493"/>
    </source>
</evidence>
<reference evidence="1 2" key="1">
    <citation type="submission" date="2018-06" db="EMBL/GenBank/DDBJ databases">
        <authorList>
            <person name="Zhirakovskaya E."/>
        </authorList>
    </citation>
    <scope>NUCLEOTIDE SEQUENCE [LARGE SCALE GENOMIC DNA]</scope>
    <source>
        <strain evidence="1 2">LY3</strain>
    </source>
</reference>
<dbReference type="AlphaFoldDB" id="A0A327NA13"/>
<name>A0A327NA13_PSEFL</name>
<organism evidence="1 2">
    <name type="scientific">Pseudomonas fluorescens</name>
    <dbReference type="NCBI Taxonomy" id="294"/>
    <lineage>
        <taxon>Bacteria</taxon>
        <taxon>Pseudomonadati</taxon>
        <taxon>Pseudomonadota</taxon>
        <taxon>Gammaproteobacteria</taxon>
        <taxon>Pseudomonadales</taxon>
        <taxon>Pseudomonadaceae</taxon>
        <taxon>Pseudomonas</taxon>
    </lineage>
</organism>
<evidence type="ECO:0000313" key="1">
    <source>
        <dbReference type="EMBL" id="RAI69448.1"/>
    </source>
</evidence>